<dbReference type="InterPro" id="IPR015927">
    <property type="entry name" value="Peptidase_S24_S26A/B/C"/>
</dbReference>
<dbReference type="SMART" id="SM00530">
    <property type="entry name" value="HTH_XRE"/>
    <property type="match status" value="1"/>
</dbReference>
<protein>
    <submittedName>
        <fullName evidence="5">Helix-turn-helix domain-containing protein</fullName>
    </submittedName>
</protein>
<dbReference type="Proteomes" id="UP000285859">
    <property type="component" value="Unassembled WGS sequence"/>
</dbReference>
<evidence type="ECO:0000256" key="3">
    <source>
        <dbReference type="ARBA" id="ARBA00023163"/>
    </source>
</evidence>
<proteinExistence type="predicted"/>
<dbReference type="EMBL" id="SAXH01000003">
    <property type="protein sequence ID" value="RWR48627.1"/>
    <property type="molecule type" value="Genomic_DNA"/>
</dbReference>
<evidence type="ECO:0000256" key="2">
    <source>
        <dbReference type="ARBA" id="ARBA00023125"/>
    </source>
</evidence>
<gene>
    <name evidence="5" type="ORF">EO246_03890</name>
</gene>
<evidence type="ECO:0000256" key="1">
    <source>
        <dbReference type="ARBA" id="ARBA00023015"/>
    </source>
</evidence>
<dbReference type="Gene3D" id="1.10.260.40">
    <property type="entry name" value="lambda repressor-like DNA-binding domains"/>
    <property type="match status" value="1"/>
</dbReference>
<dbReference type="InterPro" id="IPR001387">
    <property type="entry name" value="Cro/C1-type_HTH"/>
</dbReference>
<evidence type="ECO:0000313" key="5">
    <source>
        <dbReference type="EMBL" id="RWR48627.1"/>
    </source>
</evidence>
<accession>A0A3S3LQK4</accession>
<dbReference type="GO" id="GO:0003677">
    <property type="term" value="F:DNA binding"/>
    <property type="evidence" value="ECO:0007669"/>
    <property type="project" value="UniProtKB-KW"/>
</dbReference>
<dbReference type="PROSITE" id="PS50943">
    <property type="entry name" value="HTH_CROC1"/>
    <property type="match status" value="1"/>
</dbReference>
<dbReference type="InterPro" id="IPR036286">
    <property type="entry name" value="LexA/Signal_pep-like_sf"/>
</dbReference>
<comment type="caution">
    <text evidence="5">The sequence shown here is derived from an EMBL/GenBank/DDBJ whole genome shotgun (WGS) entry which is preliminary data.</text>
</comment>
<dbReference type="InterPro" id="IPR039418">
    <property type="entry name" value="LexA-like"/>
</dbReference>
<keyword evidence="2" id="KW-0238">DNA-binding</keyword>
<feature type="domain" description="HTH cro/C1-type" evidence="4">
    <location>
        <begin position="21"/>
        <end position="75"/>
    </location>
</feature>
<keyword evidence="1" id="KW-0805">Transcription regulation</keyword>
<organism evidence="5 6">
    <name type="scientific">Lactococcus lactis</name>
    <dbReference type="NCBI Taxonomy" id="1358"/>
    <lineage>
        <taxon>Bacteria</taxon>
        <taxon>Bacillati</taxon>
        <taxon>Bacillota</taxon>
        <taxon>Bacilli</taxon>
        <taxon>Lactobacillales</taxon>
        <taxon>Streptococcaceae</taxon>
        <taxon>Lactococcus</taxon>
    </lineage>
</organism>
<dbReference type="InterPro" id="IPR010982">
    <property type="entry name" value="Lambda_DNA-bd_dom_sf"/>
</dbReference>
<reference evidence="5 6" key="1">
    <citation type="submission" date="2019-01" db="EMBL/GenBank/DDBJ databases">
        <title>Whole genome sequence of Lactococcus lactis isolated from cow milk.</title>
        <authorList>
            <person name="Sundararaman A."/>
            <person name="Tamang J.-P."/>
            <person name="Halami P."/>
        </authorList>
    </citation>
    <scope>NUCLEOTIDE SEQUENCE [LARGE SCALE GENOMIC DNA]</scope>
    <source>
        <strain evidence="5 6">C2D</strain>
    </source>
</reference>
<dbReference type="PANTHER" id="PTHR40661">
    <property type="match status" value="1"/>
</dbReference>
<dbReference type="PANTHER" id="PTHR40661:SF1">
    <property type="entry name" value="HTH CRO_C1-TYPE DOMAIN-CONTAINING PROTEIN"/>
    <property type="match status" value="1"/>
</dbReference>
<dbReference type="CDD" id="cd06529">
    <property type="entry name" value="S24_LexA-like"/>
    <property type="match status" value="1"/>
</dbReference>
<dbReference type="CDD" id="cd00093">
    <property type="entry name" value="HTH_XRE"/>
    <property type="match status" value="1"/>
</dbReference>
<name>A0A3S3LQK4_9LACT</name>
<sequence length="301" mass="33712">MGRGTLTPQEEELKKVISNNIRTKIKEEGISQAEFARRAGIPPTTLSGYIKGVTRPNAGNLQKISDTLGLLKSDIDPSYKQGYSLEDWNNNKKQSHLVKKITEISSQLEEPRQKVVLNTATNQLDEQNQEKKKESKVIPINKIPDDLPPYISRKILENFVMPTNTMEYEPDEDMVDVPILGRIAAGLPLDAVENFDGTRPVPAHFLSSARDYYWLMVDGHSMEPKIPFGSYVLIESVPDVTDGTIGAVLFQDDCQATLKKVYHEIDCLRLVSINKEFKDQFATQDNPAAVIGQAVKVEIDL</sequence>
<dbReference type="Pfam" id="PF00717">
    <property type="entry name" value="Peptidase_S24"/>
    <property type="match status" value="1"/>
</dbReference>
<dbReference type="RefSeq" id="WP_128267647.1">
    <property type="nucleotide sequence ID" value="NZ_JACCJA010000003.1"/>
</dbReference>
<evidence type="ECO:0000259" key="4">
    <source>
        <dbReference type="PROSITE" id="PS50943"/>
    </source>
</evidence>
<keyword evidence="3" id="KW-0804">Transcription</keyword>
<dbReference type="Gene3D" id="2.10.109.10">
    <property type="entry name" value="Umud Fragment, subunit A"/>
    <property type="match status" value="1"/>
</dbReference>
<dbReference type="AlphaFoldDB" id="A0A3S3LQK4"/>
<dbReference type="SUPFAM" id="SSF47413">
    <property type="entry name" value="lambda repressor-like DNA-binding domains"/>
    <property type="match status" value="1"/>
</dbReference>
<evidence type="ECO:0000313" key="6">
    <source>
        <dbReference type="Proteomes" id="UP000285859"/>
    </source>
</evidence>
<dbReference type="Pfam" id="PF01381">
    <property type="entry name" value="HTH_3"/>
    <property type="match status" value="1"/>
</dbReference>
<dbReference type="SUPFAM" id="SSF51306">
    <property type="entry name" value="LexA/Signal peptidase"/>
    <property type="match status" value="1"/>
</dbReference>